<protein>
    <submittedName>
        <fullName evidence="4">Uncharacterized protein</fullName>
    </submittedName>
</protein>
<name>A0A6L2N9B1_TANCI</name>
<feature type="region of interest" description="Disordered" evidence="1">
    <location>
        <begin position="506"/>
        <end position="528"/>
    </location>
</feature>
<dbReference type="InterPro" id="IPR039537">
    <property type="entry name" value="Retrotran_Ty1/copia-like"/>
</dbReference>
<feature type="domain" description="Retroviral polymerase SH3-like" evidence="3">
    <location>
        <begin position="882"/>
        <end position="918"/>
    </location>
</feature>
<dbReference type="PANTHER" id="PTHR42648:SF18">
    <property type="entry name" value="RETROTRANSPOSON, UNCLASSIFIED-LIKE PROTEIN"/>
    <property type="match status" value="1"/>
</dbReference>
<proteinExistence type="predicted"/>
<sequence>MANLLEDIQCAGSDTRPPMLDRTDFASWQQRIRLYCQSKENGVNILKSIDEGPYNADIWATNILLQGLPKDIYTLINHYTDAKYIWDNVKMLLEGSKLAKEDMESQLYDDFEHFRQKKGENIYGRFVTAVKLNKGLRDSNYDQLYAYLKRHKAHANENKMMLDRFTKHTVDSLALMSNVSHQQYYSQSSTTPPSTYVQPHFGDNTQLDLELSLMDNLGRQNRGQGNNARGVGAAGYEGAQNRVRNANPDKMLLMQTQENRVSLDDEQLLFIVDGQDNVVDEDVDEQPIQDLALNVDNKKVATGYKNSLYLTRAQKVQPALYNGHEIIKTNHVSAMKQLTPEQIFWSKDLLKMKVEALKEQTTASRPIKVLTVYPLNTLAMLVLRVQSRGNTIRELREKISRSTKKHSDADPIHDLKALDSHSKELHAKFNAFYNLNEHWWAENEKVKRHYKELYDSIKIKSAKTIEETSSLLTEVANLKAQITENHKSNCVTMFVVKSKVLAPGIKGATATSGSKPRSNTKKDRTFPAKSDIKKVEVHPRNNKSSVKRKNHVDSSISYKRTVINLNSNYVFKTCNKCLLNPTKIRDPMYQTLHLRLSSNAGRTDRPLVFGLRLFKTYDGGSLTAQEFCKKFIETVRFGNGHFGAIMGYGDYVIGDNVISRVYYVKGLGHNLFYVRQFCDSNMEVTFRKHSFYVRDTDSVELIKGSRGYNLYTISVKDMMMSSLTYLLYKASKNKSWLWHRCLNHLNFGTINDLARKDLLRSLPRLKFEKDHICFACQLGKSKKHTHIPKTKNTNLEVLNTLYMDVCRPMRVQIINGKKYILVIVMTIRGTCRHFLPKNSFEDSTAERIVERQNRTLVEAARTMLIFSKAPIFLWAEVVATASDIGIFFGYEPSRKGYRIYNKRIRRIMETIHIQFDEPFEPMAHVQLSTRPALTFLTPGQISLRLVPNLISSGLVPNLVPANPYAPLTNKELEILFQPMFDEYLEPLRAKRSGSPAQAVQAPVTSAGPAPTFLTPGQISSGLVPNSVPTSPYVPPTNKYLEILFQPMFDEYLEPPRVERPVSPAPAVPVLVNSVGMDCA</sequence>
<organism evidence="4">
    <name type="scientific">Tanacetum cinerariifolium</name>
    <name type="common">Dalmatian daisy</name>
    <name type="synonym">Chrysanthemum cinerariifolium</name>
    <dbReference type="NCBI Taxonomy" id="118510"/>
    <lineage>
        <taxon>Eukaryota</taxon>
        <taxon>Viridiplantae</taxon>
        <taxon>Streptophyta</taxon>
        <taxon>Embryophyta</taxon>
        <taxon>Tracheophyta</taxon>
        <taxon>Spermatophyta</taxon>
        <taxon>Magnoliopsida</taxon>
        <taxon>eudicotyledons</taxon>
        <taxon>Gunneridae</taxon>
        <taxon>Pentapetalae</taxon>
        <taxon>asterids</taxon>
        <taxon>campanulids</taxon>
        <taxon>Asterales</taxon>
        <taxon>Asteraceae</taxon>
        <taxon>Asteroideae</taxon>
        <taxon>Anthemideae</taxon>
        <taxon>Anthemidinae</taxon>
        <taxon>Tanacetum</taxon>
    </lineage>
</organism>
<dbReference type="EMBL" id="BKCJ010008403">
    <property type="protein sequence ID" value="GEU82047.1"/>
    <property type="molecule type" value="Genomic_DNA"/>
</dbReference>
<dbReference type="AlphaFoldDB" id="A0A6L2N9B1"/>
<dbReference type="Pfam" id="PF13976">
    <property type="entry name" value="gag_pre-integrs"/>
    <property type="match status" value="1"/>
</dbReference>
<accession>A0A6L2N9B1</accession>
<dbReference type="InterPro" id="IPR057670">
    <property type="entry name" value="SH3_retrovirus"/>
</dbReference>
<feature type="domain" description="GAG-pre-integrase" evidence="2">
    <location>
        <begin position="709"/>
        <end position="781"/>
    </location>
</feature>
<evidence type="ECO:0000256" key="1">
    <source>
        <dbReference type="SAM" id="MobiDB-lite"/>
    </source>
</evidence>
<comment type="caution">
    <text evidence="4">The sequence shown here is derived from an EMBL/GenBank/DDBJ whole genome shotgun (WGS) entry which is preliminary data.</text>
</comment>
<dbReference type="InterPro" id="IPR025724">
    <property type="entry name" value="GAG-pre-integrase_dom"/>
</dbReference>
<evidence type="ECO:0000313" key="4">
    <source>
        <dbReference type="EMBL" id="GEU82047.1"/>
    </source>
</evidence>
<gene>
    <name evidence="4" type="ORF">Tci_054025</name>
</gene>
<reference evidence="4" key="1">
    <citation type="journal article" date="2019" name="Sci. Rep.">
        <title>Draft genome of Tanacetum cinerariifolium, the natural source of mosquito coil.</title>
        <authorList>
            <person name="Yamashiro T."/>
            <person name="Shiraishi A."/>
            <person name="Satake H."/>
            <person name="Nakayama K."/>
        </authorList>
    </citation>
    <scope>NUCLEOTIDE SEQUENCE</scope>
</reference>
<evidence type="ECO:0000259" key="2">
    <source>
        <dbReference type="Pfam" id="PF13976"/>
    </source>
</evidence>
<evidence type="ECO:0000259" key="3">
    <source>
        <dbReference type="Pfam" id="PF25597"/>
    </source>
</evidence>
<dbReference type="Pfam" id="PF25597">
    <property type="entry name" value="SH3_retrovirus"/>
    <property type="match status" value="1"/>
</dbReference>
<dbReference type="PANTHER" id="PTHR42648">
    <property type="entry name" value="TRANSPOSASE, PUTATIVE-RELATED"/>
    <property type="match status" value="1"/>
</dbReference>